<dbReference type="PANTHER" id="PTHR24113">
    <property type="entry name" value="RAN GTPASE-ACTIVATING PROTEIN 1"/>
    <property type="match status" value="1"/>
</dbReference>
<dbReference type="PANTHER" id="PTHR24113:SF12">
    <property type="entry name" value="RAN GTPASE-ACTIVATING PROTEIN 1"/>
    <property type="match status" value="1"/>
</dbReference>
<reference evidence="4" key="1">
    <citation type="submission" date="2021-02" db="EMBL/GenBank/DDBJ databases">
        <authorList>
            <person name="Nowell W R."/>
        </authorList>
    </citation>
    <scope>NUCLEOTIDE SEQUENCE</scope>
</reference>
<keyword evidence="1" id="KW-0343">GTPase activation</keyword>
<dbReference type="InterPro" id="IPR032675">
    <property type="entry name" value="LRR_dom_sf"/>
</dbReference>
<dbReference type="GO" id="GO:0005634">
    <property type="term" value="C:nucleus"/>
    <property type="evidence" value="ECO:0007669"/>
    <property type="project" value="TreeGrafter"/>
</dbReference>
<dbReference type="EMBL" id="CAJNOR010000003">
    <property type="protein sequence ID" value="CAF0745057.1"/>
    <property type="molecule type" value="Genomic_DNA"/>
</dbReference>
<dbReference type="InterPro" id="IPR001611">
    <property type="entry name" value="Leu-rich_rpt"/>
</dbReference>
<accession>A0A813NV83</accession>
<dbReference type="GO" id="GO:0006913">
    <property type="term" value="P:nucleocytoplasmic transport"/>
    <property type="evidence" value="ECO:0007669"/>
    <property type="project" value="TreeGrafter"/>
</dbReference>
<evidence type="ECO:0000256" key="2">
    <source>
        <dbReference type="ARBA" id="ARBA00022614"/>
    </source>
</evidence>
<organism evidence="4 5">
    <name type="scientific">Adineta ricciae</name>
    <name type="common">Rotifer</name>
    <dbReference type="NCBI Taxonomy" id="249248"/>
    <lineage>
        <taxon>Eukaryota</taxon>
        <taxon>Metazoa</taxon>
        <taxon>Spiralia</taxon>
        <taxon>Gnathifera</taxon>
        <taxon>Rotifera</taxon>
        <taxon>Eurotatoria</taxon>
        <taxon>Bdelloidea</taxon>
        <taxon>Adinetida</taxon>
        <taxon>Adinetidae</taxon>
        <taxon>Adineta</taxon>
    </lineage>
</organism>
<dbReference type="Proteomes" id="UP000663828">
    <property type="component" value="Unassembled WGS sequence"/>
</dbReference>
<dbReference type="AlphaFoldDB" id="A0A813NV83"/>
<dbReference type="GO" id="GO:0031267">
    <property type="term" value="F:small GTPase binding"/>
    <property type="evidence" value="ECO:0007669"/>
    <property type="project" value="TreeGrafter"/>
</dbReference>
<dbReference type="InterPro" id="IPR027038">
    <property type="entry name" value="RanGap"/>
</dbReference>
<dbReference type="SUPFAM" id="SSF52047">
    <property type="entry name" value="RNI-like"/>
    <property type="match status" value="1"/>
</dbReference>
<keyword evidence="2" id="KW-0433">Leucine-rich repeat</keyword>
<evidence type="ECO:0000256" key="3">
    <source>
        <dbReference type="ARBA" id="ARBA00022737"/>
    </source>
</evidence>
<dbReference type="GO" id="GO:0048471">
    <property type="term" value="C:perinuclear region of cytoplasm"/>
    <property type="evidence" value="ECO:0007669"/>
    <property type="project" value="TreeGrafter"/>
</dbReference>
<dbReference type="SMART" id="SM00368">
    <property type="entry name" value="LRR_RI"/>
    <property type="match status" value="4"/>
</dbReference>
<keyword evidence="3" id="KW-0677">Repeat</keyword>
<proteinExistence type="predicted"/>
<dbReference type="GO" id="GO:0005096">
    <property type="term" value="F:GTPase activator activity"/>
    <property type="evidence" value="ECO:0007669"/>
    <property type="project" value="UniProtKB-KW"/>
</dbReference>
<dbReference type="GO" id="GO:0005829">
    <property type="term" value="C:cytosol"/>
    <property type="evidence" value="ECO:0007669"/>
    <property type="project" value="TreeGrafter"/>
</dbReference>
<keyword evidence="5" id="KW-1185">Reference proteome</keyword>
<gene>
    <name evidence="4" type="ORF">XAT740_LOCUS110</name>
</gene>
<protein>
    <submittedName>
        <fullName evidence="4">Uncharacterized protein</fullName>
    </submittedName>
</protein>
<sequence>MAEKRDLSLRIQYRSILSIDITFYNVNSIQTLIELVLSYNRLGDALRENKGLTSLALPECEINDRGVHHIANALRKNRTLTYICLMENQIGDQSAHHLADALHRNQTLTELFFSKNRVGNEGSQYLAKAIRKALTLQKLFLSGNRISDQRVQHFVDVVQSRQITLIFTFTFSIVDSDTNQSISEHIHIVMDKSISLVKRNCVSFII</sequence>
<comment type="caution">
    <text evidence="4">The sequence shown here is derived from an EMBL/GenBank/DDBJ whole genome shotgun (WGS) entry which is preliminary data.</text>
</comment>
<name>A0A813NV83_ADIRI</name>
<evidence type="ECO:0000256" key="1">
    <source>
        <dbReference type="ARBA" id="ARBA00022468"/>
    </source>
</evidence>
<evidence type="ECO:0000313" key="5">
    <source>
        <dbReference type="Proteomes" id="UP000663828"/>
    </source>
</evidence>
<evidence type="ECO:0000313" key="4">
    <source>
        <dbReference type="EMBL" id="CAF0745057.1"/>
    </source>
</evidence>
<dbReference type="Gene3D" id="3.80.10.10">
    <property type="entry name" value="Ribonuclease Inhibitor"/>
    <property type="match status" value="1"/>
</dbReference>
<dbReference type="Pfam" id="PF13516">
    <property type="entry name" value="LRR_6"/>
    <property type="match status" value="3"/>
</dbReference>